<accession>A0A4Q1K4V0</accession>
<comment type="caution">
    <text evidence="1">The sequence shown here is derived from an EMBL/GenBank/DDBJ whole genome shotgun (WGS) entry which is preliminary data.</text>
</comment>
<keyword evidence="2" id="KW-1185">Reference proteome</keyword>
<dbReference type="OrthoDB" id="1065092at2"/>
<dbReference type="Proteomes" id="UP000290283">
    <property type="component" value="Unassembled WGS sequence"/>
</dbReference>
<evidence type="ECO:0000313" key="1">
    <source>
        <dbReference type="EMBL" id="RXR18424.1"/>
    </source>
</evidence>
<proteinExistence type="predicted"/>
<gene>
    <name evidence="1" type="ORF">EQG63_09150</name>
</gene>
<reference evidence="2" key="1">
    <citation type="submission" date="2019-01" db="EMBL/GenBank/DDBJ databases">
        <title>Cytophagaceae bacterium strain CAR-16.</title>
        <authorList>
            <person name="Chen W.-M."/>
        </authorList>
    </citation>
    <scope>NUCLEOTIDE SEQUENCE [LARGE SCALE GENOMIC DNA]</scope>
    <source>
        <strain evidence="2">LLJ-11</strain>
    </source>
</reference>
<evidence type="ECO:0000313" key="2">
    <source>
        <dbReference type="Proteomes" id="UP000290283"/>
    </source>
</evidence>
<evidence type="ECO:0008006" key="3">
    <source>
        <dbReference type="Google" id="ProtNLM"/>
    </source>
</evidence>
<dbReference type="EMBL" id="SBKO01000003">
    <property type="protein sequence ID" value="RXR18424.1"/>
    <property type="molecule type" value="Genomic_DNA"/>
</dbReference>
<sequence length="288" mass="33605">MINLKKHLFYLFFGLCHFKAISQELASDSIISPKKVTLKLDIQSRYIWRGQSWGGNYFVIQPTVEYKANKKMTLGVWATTNFKKDYFYNDGSFYKGYQEFDMYLIYNVNKYMSVQLWDYYWPSVKKVEGIDNGFFNYGKNSVKTIDFNLLFDFSEVWLPFTTTISTLIAGNDYRYDVLGKNPKQNFTTYAEVGYTFEDVLKKTNNKVMRNITVSPTAGMVFNNQAKYYVSGDYNKPSLVNLSLEMVKEFELAKQLNLPISLVFTHNATIQNTQMFGRNFLIFGANLTY</sequence>
<name>A0A4Q1K4V0_9FLAO</name>
<dbReference type="AlphaFoldDB" id="A0A4Q1K4V0"/>
<organism evidence="1 2">
    <name type="scientific">Flavobacterium amnicola</name>
    <dbReference type="NCBI Taxonomy" id="2506422"/>
    <lineage>
        <taxon>Bacteria</taxon>
        <taxon>Pseudomonadati</taxon>
        <taxon>Bacteroidota</taxon>
        <taxon>Flavobacteriia</taxon>
        <taxon>Flavobacteriales</taxon>
        <taxon>Flavobacteriaceae</taxon>
        <taxon>Flavobacterium</taxon>
    </lineage>
</organism>
<protein>
    <recommendedName>
        <fullName evidence="3">DUF3078 domain-containing protein</fullName>
    </recommendedName>
</protein>